<gene>
    <name evidence="2" type="ORF">HUN01_22715</name>
</gene>
<proteinExistence type="predicted"/>
<dbReference type="Gene3D" id="3.90.1570.10">
    <property type="entry name" value="tt1808, chain A"/>
    <property type="match status" value="1"/>
</dbReference>
<dbReference type="SUPFAM" id="SSF52980">
    <property type="entry name" value="Restriction endonuclease-like"/>
    <property type="match status" value="1"/>
</dbReference>
<keyword evidence="3" id="KW-1185">Reference proteome</keyword>
<name>A0A7D7QUV9_9NOSO</name>
<protein>
    <submittedName>
        <fullName evidence="2">Uma2 family endonuclease</fullName>
    </submittedName>
</protein>
<dbReference type="InterPro" id="IPR008538">
    <property type="entry name" value="Uma2"/>
</dbReference>
<feature type="domain" description="Putative restriction endonuclease" evidence="1">
    <location>
        <begin position="7"/>
        <end position="116"/>
    </location>
</feature>
<keyword evidence="2" id="KW-0255">Endonuclease</keyword>
<dbReference type="Proteomes" id="UP000514713">
    <property type="component" value="Chromosome"/>
</dbReference>
<dbReference type="GO" id="GO:0004519">
    <property type="term" value="F:endonuclease activity"/>
    <property type="evidence" value="ECO:0007669"/>
    <property type="project" value="UniProtKB-KW"/>
</dbReference>
<dbReference type="PANTHER" id="PTHR34107:SF1">
    <property type="entry name" value="SLL0198 PROTEIN"/>
    <property type="match status" value="1"/>
</dbReference>
<keyword evidence="2" id="KW-0540">Nuclease</keyword>
<evidence type="ECO:0000259" key="1">
    <source>
        <dbReference type="Pfam" id="PF05685"/>
    </source>
</evidence>
<dbReference type="PANTHER" id="PTHR34107">
    <property type="entry name" value="SLL0198 PROTEIN-RELATED"/>
    <property type="match status" value="1"/>
</dbReference>
<dbReference type="InterPro" id="IPR011335">
    <property type="entry name" value="Restrct_endonuc-II-like"/>
</dbReference>
<dbReference type="EMBL" id="CP054698">
    <property type="protein sequence ID" value="QMS90263.1"/>
    <property type="molecule type" value="Genomic_DNA"/>
</dbReference>
<reference evidence="3" key="1">
    <citation type="submission" date="2020-06" db="EMBL/GenBank/DDBJ databases">
        <title>Nostoc edaphicum CCNP1411 genome.</title>
        <authorList>
            <person name="Fidor A."/>
            <person name="Grabski M."/>
            <person name="Gawor J."/>
            <person name="Gromadka R."/>
            <person name="Wegrzyn G."/>
            <person name="Mazur-Marzec H."/>
        </authorList>
    </citation>
    <scope>NUCLEOTIDE SEQUENCE [LARGE SCALE GENOMIC DNA]</scope>
    <source>
        <strain evidence="3">CCNP1411</strain>
    </source>
</reference>
<dbReference type="KEGG" id="ned:HUN01_22715"/>
<dbReference type="CDD" id="cd06260">
    <property type="entry name" value="DUF820-like"/>
    <property type="match status" value="1"/>
</dbReference>
<evidence type="ECO:0000313" key="2">
    <source>
        <dbReference type="EMBL" id="QMS90263.1"/>
    </source>
</evidence>
<organism evidence="2 3">
    <name type="scientific">Nostoc edaphicum CCNP1411</name>
    <dbReference type="NCBI Taxonomy" id="1472755"/>
    <lineage>
        <taxon>Bacteria</taxon>
        <taxon>Bacillati</taxon>
        <taxon>Cyanobacteriota</taxon>
        <taxon>Cyanophyceae</taxon>
        <taxon>Nostocales</taxon>
        <taxon>Nostocaceae</taxon>
        <taxon>Nostoc</taxon>
    </lineage>
</organism>
<accession>A0A7D7QUV9</accession>
<sequence length="119" mass="13878">MRNSLQQFKLPNGADRSPDAAWIQRERWQALTPEQRRKFPPIAPDFVIKLRSATDDLQMLRSKMQEYMDTGVQLAWLINPQQQQVEIYRQNQDVEVRNLPTQLSGEDVLPGFSLSLSCY</sequence>
<dbReference type="InterPro" id="IPR012296">
    <property type="entry name" value="Nuclease_put_TT1808"/>
</dbReference>
<keyword evidence="2" id="KW-0378">Hydrolase</keyword>
<dbReference type="AlphaFoldDB" id="A0A7D7QUV9"/>
<evidence type="ECO:0000313" key="3">
    <source>
        <dbReference type="Proteomes" id="UP000514713"/>
    </source>
</evidence>
<dbReference type="Pfam" id="PF05685">
    <property type="entry name" value="Uma2"/>
    <property type="match status" value="1"/>
</dbReference>